<organism evidence="3 4">
    <name type="scientific">Natribaculum luteum</name>
    <dbReference type="NCBI Taxonomy" id="1586232"/>
    <lineage>
        <taxon>Archaea</taxon>
        <taxon>Methanobacteriati</taxon>
        <taxon>Methanobacteriota</taxon>
        <taxon>Stenosarchaea group</taxon>
        <taxon>Halobacteria</taxon>
        <taxon>Halobacteriales</taxon>
        <taxon>Natrialbaceae</taxon>
        <taxon>Natribaculum</taxon>
    </lineage>
</organism>
<accession>A0ABD5P523</accession>
<proteinExistence type="predicted"/>
<dbReference type="Pfam" id="PF23921">
    <property type="entry name" value="DUF7260"/>
    <property type="match status" value="1"/>
</dbReference>
<feature type="compositionally biased region" description="Low complexity" evidence="1">
    <location>
        <begin position="48"/>
        <end position="63"/>
    </location>
</feature>
<dbReference type="GeneID" id="71852077"/>
<evidence type="ECO:0000256" key="1">
    <source>
        <dbReference type="SAM" id="MobiDB-lite"/>
    </source>
</evidence>
<protein>
    <recommendedName>
        <fullName evidence="2">DUF7260 domain-containing protein</fullName>
    </recommendedName>
</protein>
<dbReference type="RefSeq" id="WP_246970845.1">
    <property type="nucleotide sequence ID" value="NZ_CP095397.1"/>
</dbReference>
<gene>
    <name evidence="3" type="ORF">ACFOZ7_21285</name>
</gene>
<dbReference type="EMBL" id="JBHSDJ010000132">
    <property type="protein sequence ID" value="MFC4249432.1"/>
    <property type="molecule type" value="Genomic_DNA"/>
</dbReference>
<feature type="region of interest" description="Disordered" evidence="1">
    <location>
        <begin position="39"/>
        <end position="69"/>
    </location>
</feature>
<reference evidence="3 4" key="1">
    <citation type="journal article" date="2014" name="Int. J. Syst. Evol. Microbiol.">
        <title>Complete genome sequence of Corynebacterium casei LMG S-19264T (=DSM 44701T), isolated from a smear-ripened cheese.</title>
        <authorList>
            <consortium name="US DOE Joint Genome Institute (JGI-PGF)"/>
            <person name="Walter F."/>
            <person name="Albersmeier A."/>
            <person name="Kalinowski J."/>
            <person name="Ruckert C."/>
        </authorList>
    </citation>
    <scope>NUCLEOTIDE SEQUENCE [LARGE SCALE GENOMIC DNA]</scope>
    <source>
        <strain evidence="3 4">IBRC-M 10912</strain>
    </source>
</reference>
<dbReference type="Proteomes" id="UP001595821">
    <property type="component" value="Unassembled WGS sequence"/>
</dbReference>
<sequence length="263" mass="28859">MTVTTTVDRALERVRTERDAVQDKRAALERFVARVEDVSVDPTPPPTRASTTAGGGTLAARSSPTDGGRHEVRTAFAETVRSHSVDDLDDDESLLETIASELSDSIATALGSTPDGAFTPDLKRAVLSSTRDRVDETQVVAAALDREATHLADVRDEIATITDWLVDADDTPLSECEFDELATRHDRLAAHRERCDRLVRDRQAHLAETTNQTAKGAVAHRTLVTYLYDDFPVDYPVLATVVRLDAVCADCQRAVRDHLVRRA</sequence>
<evidence type="ECO:0000313" key="4">
    <source>
        <dbReference type="Proteomes" id="UP001595821"/>
    </source>
</evidence>
<comment type="caution">
    <text evidence="3">The sequence shown here is derived from an EMBL/GenBank/DDBJ whole genome shotgun (WGS) entry which is preliminary data.</text>
</comment>
<evidence type="ECO:0000259" key="2">
    <source>
        <dbReference type="Pfam" id="PF23921"/>
    </source>
</evidence>
<dbReference type="AlphaFoldDB" id="A0ABD5P523"/>
<name>A0ABD5P523_9EURY</name>
<evidence type="ECO:0000313" key="3">
    <source>
        <dbReference type="EMBL" id="MFC4249432.1"/>
    </source>
</evidence>
<dbReference type="InterPro" id="IPR055684">
    <property type="entry name" value="DUF7260"/>
</dbReference>
<feature type="domain" description="DUF7260" evidence="2">
    <location>
        <begin position="5"/>
        <end position="252"/>
    </location>
</feature>